<dbReference type="SUPFAM" id="SSF158622">
    <property type="entry name" value="YheA/YmcA-like"/>
    <property type="match status" value="1"/>
</dbReference>
<sequence>MDAIAMARELGKAIQQDERFIRLMAQQQVSDGDKELQELIGQFNLKRIDLNAELNKEEKDQERLNAINNEVREIYDRIMANANMAAYNAAKNELDELVEYVMQILRGSINGEDPEQIQLQSGCTGSCSTCAGCN</sequence>
<protein>
    <submittedName>
        <fullName evidence="1">YlbF family regulator</fullName>
    </submittedName>
</protein>
<reference evidence="1" key="2">
    <citation type="submission" date="2021-04" db="EMBL/GenBank/DDBJ databases">
        <authorList>
            <person name="Gilroy R."/>
        </authorList>
    </citation>
    <scope>NUCLEOTIDE SEQUENCE</scope>
    <source>
        <strain evidence="1">CHK188-5543</strain>
    </source>
</reference>
<accession>A0A9D2B7F6</accession>
<dbReference type="InterPro" id="IPR010368">
    <property type="entry name" value="Com_YlbF"/>
</dbReference>
<dbReference type="InterPro" id="IPR023378">
    <property type="entry name" value="YheA/YmcA-like_dom_sf"/>
</dbReference>
<dbReference type="Pfam" id="PF06133">
    <property type="entry name" value="Com_YlbF"/>
    <property type="match status" value="1"/>
</dbReference>
<gene>
    <name evidence="1" type="ORF">H9736_02265</name>
</gene>
<dbReference type="AlphaFoldDB" id="A0A9D2B7F6"/>
<dbReference type="Gene3D" id="1.20.1500.10">
    <property type="entry name" value="YheA/YmcA-like"/>
    <property type="match status" value="1"/>
</dbReference>
<evidence type="ECO:0000313" key="2">
    <source>
        <dbReference type="Proteomes" id="UP000886800"/>
    </source>
</evidence>
<name>A0A9D2B7F6_9FIRM</name>
<dbReference type="Proteomes" id="UP000886800">
    <property type="component" value="Unassembled WGS sequence"/>
</dbReference>
<evidence type="ECO:0000313" key="1">
    <source>
        <dbReference type="EMBL" id="HIX65052.1"/>
    </source>
</evidence>
<proteinExistence type="predicted"/>
<reference evidence="1" key="1">
    <citation type="journal article" date="2021" name="PeerJ">
        <title>Extensive microbial diversity within the chicken gut microbiome revealed by metagenomics and culture.</title>
        <authorList>
            <person name="Gilroy R."/>
            <person name="Ravi A."/>
            <person name="Getino M."/>
            <person name="Pursley I."/>
            <person name="Horton D.L."/>
            <person name="Alikhan N.F."/>
            <person name="Baker D."/>
            <person name="Gharbi K."/>
            <person name="Hall N."/>
            <person name="Watson M."/>
            <person name="Adriaenssens E.M."/>
            <person name="Foster-Nyarko E."/>
            <person name="Jarju S."/>
            <person name="Secka A."/>
            <person name="Antonio M."/>
            <person name="Oren A."/>
            <person name="Chaudhuri R.R."/>
            <person name="La Ragione R."/>
            <person name="Hildebrand F."/>
            <person name="Pallen M.J."/>
        </authorList>
    </citation>
    <scope>NUCLEOTIDE SEQUENCE</scope>
    <source>
        <strain evidence="1">CHK188-5543</strain>
    </source>
</reference>
<dbReference type="EMBL" id="DXES01000046">
    <property type="protein sequence ID" value="HIX65052.1"/>
    <property type="molecule type" value="Genomic_DNA"/>
</dbReference>
<organism evidence="1 2">
    <name type="scientific">Candidatus Anaerotruncus excrementipullorum</name>
    <dbReference type="NCBI Taxonomy" id="2838465"/>
    <lineage>
        <taxon>Bacteria</taxon>
        <taxon>Bacillati</taxon>
        <taxon>Bacillota</taxon>
        <taxon>Clostridia</taxon>
        <taxon>Eubacteriales</taxon>
        <taxon>Oscillospiraceae</taxon>
        <taxon>Anaerotruncus</taxon>
    </lineage>
</organism>
<comment type="caution">
    <text evidence="1">The sequence shown here is derived from an EMBL/GenBank/DDBJ whole genome shotgun (WGS) entry which is preliminary data.</text>
</comment>